<evidence type="ECO:0000313" key="6">
    <source>
        <dbReference type="EnsemblMetazoa" id="LLOJ001859-PA"/>
    </source>
</evidence>
<dbReference type="Proteomes" id="UP000092461">
    <property type="component" value="Unassembled WGS sequence"/>
</dbReference>
<keyword evidence="4" id="KW-0732">Signal</keyword>
<reference evidence="6" key="1">
    <citation type="submission" date="2020-05" db="UniProtKB">
        <authorList>
            <consortium name="EnsemblMetazoa"/>
        </authorList>
    </citation>
    <scope>IDENTIFICATION</scope>
    <source>
        <strain evidence="6">Jacobina</strain>
    </source>
</reference>
<comment type="similarity">
    <text evidence="2">Belongs to the NPC2 family.</text>
</comment>
<proteinExistence type="inferred from homology"/>
<dbReference type="EMBL" id="AJWK01006216">
    <property type="status" value="NOT_ANNOTATED_CDS"/>
    <property type="molecule type" value="Genomic_DNA"/>
</dbReference>
<dbReference type="VEuPathDB" id="VectorBase:LLOJ001859"/>
<feature type="domain" description="MD-2-related lipid-recognition" evidence="5">
    <location>
        <begin position="30"/>
        <end position="145"/>
    </location>
</feature>
<evidence type="ECO:0000313" key="7">
    <source>
        <dbReference type="Proteomes" id="UP000092461"/>
    </source>
</evidence>
<feature type="signal peptide" evidence="4">
    <location>
        <begin position="1"/>
        <end position="16"/>
    </location>
</feature>
<evidence type="ECO:0000259" key="5">
    <source>
        <dbReference type="Pfam" id="PF02221"/>
    </source>
</evidence>
<sequence>MFRYILVSLLAAGVSADLMDGITPCPNNVPLPLDVYVYGCDSLPCWVHNGDIVYFEMDFRVERFTQTLKPGVSLILGPLQIPFEIPPEDQDACGGLIGIVRCPLYQDDIARYGLGMKVEAPVSGVTVNLEFWLEDDWGQRVVCYRREQRIDQPRALGEK</sequence>
<dbReference type="VEuPathDB" id="VectorBase:LLONM1_010630"/>
<name>A0A1B0CC79_LUTLO</name>
<dbReference type="InterPro" id="IPR014756">
    <property type="entry name" value="Ig_E-set"/>
</dbReference>
<dbReference type="AlphaFoldDB" id="A0A1B0CC79"/>
<evidence type="ECO:0000256" key="3">
    <source>
        <dbReference type="ARBA" id="ARBA00022525"/>
    </source>
</evidence>
<dbReference type="FunFam" id="2.60.40.770:FF:000001">
    <property type="entry name" value="NPC intracellular cholesterol transporter 2"/>
    <property type="match status" value="1"/>
</dbReference>
<dbReference type="InterPro" id="IPR003172">
    <property type="entry name" value="ML_dom"/>
</dbReference>
<dbReference type="Gene3D" id="2.60.40.770">
    <property type="match status" value="1"/>
</dbReference>
<evidence type="ECO:0000256" key="4">
    <source>
        <dbReference type="SAM" id="SignalP"/>
    </source>
</evidence>
<dbReference type="GO" id="GO:0005576">
    <property type="term" value="C:extracellular region"/>
    <property type="evidence" value="ECO:0007669"/>
    <property type="project" value="UniProtKB-SubCell"/>
</dbReference>
<organism evidence="6 7">
    <name type="scientific">Lutzomyia longipalpis</name>
    <name type="common">Sand fly</name>
    <dbReference type="NCBI Taxonomy" id="7200"/>
    <lineage>
        <taxon>Eukaryota</taxon>
        <taxon>Metazoa</taxon>
        <taxon>Ecdysozoa</taxon>
        <taxon>Arthropoda</taxon>
        <taxon>Hexapoda</taxon>
        <taxon>Insecta</taxon>
        <taxon>Pterygota</taxon>
        <taxon>Neoptera</taxon>
        <taxon>Endopterygota</taxon>
        <taxon>Diptera</taxon>
        <taxon>Nematocera</taxon>
        <taxon>Psychodoidea</taxon>
        <taxon>Psychodidae</taxon>
        <taxon>Lutzomyia</taxon>
        <taxon>Lutzomyia</taxon>
    </lineage>
</organism>
<accession>A0A1B0CC79</accession>
<dbReference type="EnsemblMetazoa" id="LLOJ001859-RA">
    <property type="protein sequence ID" value="LLOJ001859-PA"/>
    <property type="gene ID" value="LLOJ001859"/>
</dbReference>
<dbReference type="Pfam" id="PF02221">
    <property type="entry name" value="E1_DerP2_DerF2"/>
    <property type="match status" value="1"/>
</dbReference>
<keyword evidence="7" id="KW-1185">Reference proteome</keyword>
<keyword evidence="3" id="KW-0964">Secreted</keyword>
<evidence type="ECO:0000256" key="1">
    <source>
        <dbReference type="ARBA" id="ARBA00004613"/>
    </source>
</evidence>
<protein>
    <recommendedName>
        <fullName evidence="5">MD-2-related lipid-recognition domain-containing protein</fullName>
    </recommendedName>
</protein>
<feature type="chain" id="PRO_5008405577" description="MD-2-related lipid-recognition domain-containing protein" evidence="4">
    <location>
        <begin position="17"/>
        <end position="159"/>
    </location>
</feature>
<evidence type="ECO:0000256" key="2">
    <source>
        <dbReference type="ARBA" id="ARBA00006370"/>
    </source>
</evidence>
<dbReference type="SUPFAM" id="SSF81296">
    <property type="entry name" value="E set domains"/>
    <property type="match status" value="1"/>
</dbReference>
<comment type="subcellular location">
    <subcellularLocation>
        <location evidence="1">Secreted</location>
    </subcellularLocation>
</comment>